<dbReference type="PANTHER" id="PTHR30136:SF24">
    <property type="entry name" value="HTH-TYPE TRANSCRIPTIONAL REPRESSOR ALLR"/>
    <property type="match status" value="1"/>
</dbReference>
<keyword evidence="1" id="KW-0805">Transcription regulation</keyword>
<sequence>MRIAQRNTQLGDAQQTELRESVTTGSRQLAAQGHRAVTHRPMPKTSESSTNETAEEAGDSTRGGGGSVQSVDRAVSVLEILARLGEAKVTELAEELGVHKSTAFRILGVLENRGLVEQEGERGKYYLGAGVLRLAGAAAIRLDISQEGAPVCRALAEDTGETANIAVLDGDAAVNIMQARGSAAVTAYNWLGRRTPLHATASGKVLLAHLPRERRDNLLTRSLPRFTEHTLTTAPLRAQLTEALEQGYACTAEELEIGLNAVAAPVRAHDGAVIGAIGVSGPAYRMAQELLPELAERAAKAAAELSRAMGFAL</sequence>
<feature type="domain" description="IclR-ED" evidence="6">
    <location>
        <begin position="130"/>
        <end position="311"/>
    </location>
</feature>
<dbReference type="Gene3D" id="1.10.10.10">
    <property type="entry name" value="Winged helix-like DNA-binding domain superfamily/Winged helix DNA-binding domain"/>
    <property type="match status" value="1"/>
</dbReference>
<keyword evidence="2" id="KW-0238">DNA-binding</keyword>
<name>A0ABP3KL57_9ACTN</name>
<evidence type="ECO:0000313" key="8">
    <source>
        <dbReference type="Proteomes" id="UP001500909"/>
    </source>
</evidence>
<evidence type="ECO:0000256" key="1">
    <source>
        <dbReference type="ARBA" id="ARBA00023015"/>
    </source>
</evidence>
<dbReference type="SMART" id="SM00346">
    <property type="entry name" value="HTH_ICLR"/>
    <property type="match status" value="1"/>
</dbReference>
<evidence type="ECO:0000256" key="4">
    <source>
        <dbReference type="SAM" id="MobiDB-lite"/>
    </source>
</evidence>
<dbReference type="InterPro" id="IPR036390">
    <property type="entry name" value="WH_DNA-bd_sf"/>
</dbReference>
<dbReference type="InterPro" id="IPR036388">
    <property type="entry name" value="WH-like_DNA-bd_sf"/>
</dbReference>
<comment type="caution">
    <text evidence="7">The sequence shown here is derived from an EMBL/GenBank/DDBJ whole genome shotgun (WGS) entry which is preliminary data.</text>
</comment>
<evidence type="ECO:0000259" key="5">
    <source>
        <dbReference type="PROSITE" id="PS51077"/>
    </source>
</evidence>
<dbReference type="InterPro" id="IPR050707">
    <property type="entry name" value="HTH_MetabolicPath_Reg"/>
</dbReference>
<accession>A0ABP3KL57</accession>
<reference evidence="8" key="1">
    <citation type="journal article" date="2019" name="Int. J. Syst. Evol. Microbiol.">
        <title>The Global Catalogue of Microorganisms (GCM) 10K type strain sequencing project: providing services to taxonomists for standard genome sequencing and annotation.</title>
        <authorList>
            <consortium name="The Broad Institute Genomics Platform"/>
            <consortium name="The Broad Institute Genome Sequencing Center for Infectious Disease"/>
            <person name="Wu L."/>
            <person name="Ma J."/>
        </authorList>
    </citation>
    <scope>NUCLEOTIDE SEQUENCE [LARGE SCALE GENOMIC DNA]</scope>
    <source>
        <strain evidence="8">JCM 4805</strain>
    </source>
</reference>
<dbReference type="PANTHER" id="PTHR30136">
    <property type="entry name" value="HELIX-TURN-HELIX TRANSCRIPTIONAL REGULATOR, ICLR FAMILY"/>
    <property type="match status" value="1"/>
</dbReference>
<dbReference type="SUPFAM" id="SSF55781">
    <property type="entry name" value="GAF domain-like"/>
    <property type="match status" value="1"/>
</dbReference>
<feature type="domain" description="HTH iclR-type" evidence="5">
    <location>
        <begin position="68"/>
        <end position="129"/>
    </location>
</feature>
<dbReference type="Proteomes" id="UP001500909">
    <property type="component" value="Unassembled WGS sequence"/>
</dbReference>
<evidence type="ECO:0000256" key="2">
    <source>
        <dbReference type="ARBA" id="ARBA00023125"/>
    </source>
</evidence>
<dbReference type="EMBL" id="BAAABY010000039">
    <property type="protein sequence ID" value="GAA0482080.1"/>
    <property type="molecule type" value="Genomic_DNA"/>
</dbReference>
<evidence type="ECO:0000313" key="7">
    <source>
        <dbReference type="EMBL" id="GAA0482080.1"/>
    </source>
</evidence>
<dbReference type="Pfam" id="PF01614">
    <property type="entry name" value="IclR_C"/>
    <property type="match status" value="1"/>
</dbReference>
<dbReference type="InterPro" id="IPR014757">
    <property type="entry name" value="Tscrpt_reg_IclR_C"/>
</dbReference>
<feature type="compositionally biased region" description="Polar residues" evidence="4">
    <location>
        <begin position="1"/>
        <end position="29"/>
    </location>
</feature>
<dbReference type="PROSITE" id="PS51077">
    <property type="entry name" value="HTH_ICLR"/>
    <property type="match status" value="1"/>
</dbReference>
<dbReference type="PROSITE" id="PS51078">
    <property type="entry name" value="ICLR_ED"/>
    <property type="match status" value="1"/>
</dbReference>
<dbReference type="InterPro" id="IPR029016">
    <property type="entry name" value="GAF-like_dom_sf"/>
</dbReference>
<organism evidence="7 8">
    <name type="scientific">Streptomyces olivaceiscleroticus</name>
    <dbReference type="NCBI Taxonomy" id="68245"/>
    <lineage>
        <taxon>Bacteria</taxon>
        <taxon>Bacillati</taxon>
        <taxon>Actinomycetota</taxon>
        <taxon>Actinomycetes</taxon>
        <taxon>Kitasatosporales</taxon>
        <taxon>Streptomycetaceae</taxon>
        <taxon>Streptomyces</taxon>
    </lineage>
</organism>
<dbReference type="InterPro" id="IPR005471">
    <property type="entry name" value="Tscrpt_reg_IclR_N"/>
</dbReference>
<feature type="region of interest" description="Disordered" evidence="4">
    <location>
        <begin position="1"/>
        <end position="68"/>
    </location>
</feature>
<dbReference type="Gene3D" id="3.30.450.40">
    <property type="match status" value="1"/>
</dbReference>
<keyword evidence="3" id="KW-0804">Transcription</keyword>
<keyword evidence="8" id="KW-1185">Reference proteome</keyword>
<proteinExistence type="predicted"/>
<dbReference type="Pfam" id="PF09339">
    <property type="entry name" value="HTH_IclR"/>
    <property type="match status" value="1"/>
</dbReference>
<protein>
    <submittedName>
        <fullName evidence="7">IclR family transcriptional regulator</fullName>
    </submittedName>
</protein>
<evidence type="ECO:0000256" key="3">
    <source>
        <dbReference type="ARBA" id="ARBA00023163"/>
    </source>
</evidence>
<gene>
    <name evidence="7" type="ORF">GCM10010361_53660</name>
</gene>
<dbReference type="SUPFAM" id="SSF46785">
    <property type="entry name" value="Winged helix' DNA-binding domain"/>
    <property type="match status" value="1"/>
</dbReference>
<evidence type="ECO:0000259" key="6">
    <source>
        <dbReference type="PROSITE" id="PS51078"/>
    </source>
</evidence>